<dbReference type="InterPro" id="IPR037066">
    <property type="entry name" value="Plug_dom_sf"/>
</dbReference>
<dbReference type="Pfam" id="PF07715">
    <property type="entry name" value="Plug"/>
    <property type="match status" value="1"/>
</dbReference>
<evidence type="ECO:0000259" key="14">
    <source>
        <dbReference type="Pfam" id="PF07715"/>
    </source>
</evidence>
<keyword evidence="8 11" id="KW-0472">Membrane</keyword>
<dbReference type="Proteomes" id="UP000235916">
    <property type="component" value="Unassembled WGS sequence"/>
</dbReference>
<comment type="subcellular location">
    <subcellularLocation>
        <location evidence="1 11">Cell outer membrane</location>
        <topology evidence="1 11">Multi-pass membrane protein</topology>
    </subcellularLocation>
</comment>
<sequence>MKNSPQFSSACRPGAAWQIRPVAAACASLLFAAQAAQAQLAPPAAPASAPAQAQPTADGRQQLEAVVVSGIRRGIEASVASKRNSDSIVEVISAEDIGKLPDVSIADSLSRLPGLTAQRVDGRAQGIQVRGLAGNYAGTLLNGREMVSTSDNRGVEFDQFPSELLSAVKVYKTPDASLVGQGLAGTIDMQTVRPLNFGSRQLVLSGRAENNSNGQVTPGPGANGKRLSASYIDQFADRTIGLAVGFAHLDSPGQETHYKSWWWADTGPWGDQVPGVPKGVATLNGFEDTVTASKQVRNGLMAALEYKPNDRFHSVLDLYYSKFEQRRNYRALMSNLGATWNAATEPVYSNVKVGEVNGDQFVTQATIGNLKPVHLSQYNTRDDDIAAFGWNNKWKLGDSWVAAADLSYSRAKRQEQFMELSAGAPGTTSLDINVQTGSGISQVTTQFNYADPNKLLLSDPGGWGRDGRSNYPMSKDEIKALRLSAKRELTGVFSSMELGLNLNERVKNVDMVEYQLNLKNNRAPIAVPASFLLGNSSLGFGGIPAILSYDVMGVKDALYTQTEIGADQTFARHYGVSEKVNTAYVQGNIDTSLFGHPLRGNLGLQYVRTQQESNGFVWDGSKAVPITGGTSYGQWLPSLNLVSELPANTIVRFGLARSNARPRMNDMRAGFTGVGVDATTKTWNGSGGNPTLKPWLADSVDLAFEKYIGKRSYLSYAIFHKHLLNFIGSGTVQYDFTGFPNTGKPPVVPISNIGNLTTLQNGNGGMVAGYEVAASLEAAMLTPALDGFGVVLSYSNTRSNLNDDGFKNGIDGLSGVVRSMTGYYEKNGFSFRVSQRYRSDYSAKTRGIFYSEAISNINSEKVTDMQIGYSFESGSFKGLGLLLQVNNLTDEPYRTSVSVGNAKNPDNLMPERYTTYGRQILLGASYKF</sequence>
<evidence type="ECO:0000256" key="9">
    <source>
        <dbReference type="ARBA" id="ARBA00023170"/>
    </source>
</evidence>
<evidence type="ECO:0000256" key="12">
    <source>
        <dbReference type="PROSITE-ProRule" id="PRU10144"/>
    </source>
</evidence>
<keyword evidence="17" id="KW-1185">Reference proteome</keyword>
<dbReference type="Gene3D" id="2.40.170.20">
    <property type="entry name" value="TonB-dependent receptor, beta-barrel domain"/>
    <property type="match status" value="1"/>
</dbReference>
<keyword evidence="9 16" id="KW-0675">Receptor</keyword>
<dbReference type="AlphaFoldDB" id="A0A2N8KT09"/>
<dbReference type="PANTHER" id="PTHR40980">
    <property type="entry name" value="PLUG DOMAIN-CONTAINING PROTEIN"/>
    <property type="match status" value="1"/>
</dbReference>
<comment type="caution">
    <text evidence="16">The sequence shown here is derived from an EMBL/GenBank/DDBJ whole genome shotgun (WGS) entry which is preliminary data.</text>
</comment>
<dbReference type="SUPFAM" id="SSF56935">
    <property type="entry name" value="Porins"/>
    <property type="match status" value="1"/>
</dbReference>
<proteinExistence type="inferred from homology"/>
<evidence type="ECO:0000256" key="6">
    <source>
        <dbReference type="ARBA" id="ARBA00022729"/>
    </source>
</evidence>
<organism evidence="16 17">
    <name type="scientific">Kinneretia aquatilis</name>
    <dbReference type="NCBI Taxonomy" id="2070761"/>
    <lineage>
        <taxon>Bacteria</taxon>
        <taxon>Pseudomonadati</taxon>
        <taxon>Pseudomonadota</taxon>
        <taxon>Betaproteobacteria</taxon>
        <taxon>Burkholderiales</taxon>
        <taxon>Sphaerotilaceae</taxon>
        <taxon>Roseateles</taxon>
    </lineage>
</organism>
<feature type="domain" description="Outer membrane protein beta-barrel" evidence="15">
    <location>
        <begin position="562"/>
        <end position="842"/>
    </location>
</feature>
<evidence type="ECO:0000313" key="17">
    <source>
        <dbReference type="Proteomes" id="UP000235916"/>
    </source>
</evidence>
<dbReference type="RefSeq" id="WP_102770366.1">
    <property type="nucleotide sequence ID" value="NZ_POSP01000004.1"/>
</dbReference>
<evidence type="ECO:0000256" key="11">
    <source>
        <dbReference type="PROSITE-ProRule" id="PRU01360"/>
    </source>
</evidence>
<feature type="domain" description="TonB-dependent receptor plug" evidence="14">
    <location>
        <begin position="82"/>
        <end position="185"/>
    </location>
</feature>
<keyword evidence="10 11" id="KW-0998">Cell outer membrane</keyword>
<reference evidence="16 17" key="1">
    <citation type="submission" date="2018-01" db="EMBL/GenBank/DDBJ databases">
        <title>Draft genome sequence of Paucibacter aquatile CR182 isolated from freshwater of the Nakdong River.</title>
        <authorList>
            <person name="Choi A."/>
            <person name="Chung E.J."/>
        </authorList>
    </citation>
    <scope>NUCLEOTIDE SEQUENCE [LARGE SCALE GENOMIC DNA]</scope>
    <source>
        <strain evidence="16 17">CR182</strain>
    </source>
</reference>
<keyword evidence="7" id="KW-0798">TonB box</keyword>
<dbReference type="InterPro" id="IPR010917">
    <property type="entry name" value="TonB_rcpt_CS"/>
</dbReference>
<accession>A0A2N8KT09</accession>
<dbReference type="Gene3D" id="2.170.130.10">
    <property type="entry name" value="TonB-dependent receptor, plug domain"/>
    <property type="match status" value="1"/>
</dbReference>
<feature type="signal peptide" evidence="13">
    <location>
        <begin position="1"/>
        <end position="38"/>
    </location>
</feature>
<dbReference type="CDD" id="cd01347">
    <property type="entry name" value="ligand_gated_channel"/>
    <property type="match status" value="1"/>
</dbReference>
<evidence type="ECO:0000256" key="8">
    <source>
        <dbReference type="ARBA" id="ARBA00023136"/>
    </source>
</evidence>
<keyword evidence="4 11" id="KW-1134">Transmembrane beta strand</keyword>
<dbReference type="PANTHER" id="PTHR40980:SF3">
    <property type="entry name" value="TONB-DEPENDENT RECEPTOR-LIKE BETA-BARREL DOMAIN-CONTAINING PROTEIN"/>
    <property type="match status" value="1"/>
</dbReference>
<keyword evidence="3 11" id="KW-0813">Transport</keyword>
<dbReference type="PROSITE" id="PS52016">
    <property type="entry name" value="TONB_DEPENDENT_REC_3"/>
    <property type="match status" value="1"/>
</dbReference>
<dbReference type="InterPro" id="IPR010104">
    <property type="entry name" value="TonB_rcpt_bac"/>
</dbReference>
<gene>
    <name evidence="16" type="ORF">C1O66_23300</name>
</gene>
<keyword evidence="5 11" id="KW-0812">Transmembrane</keyword>
<evidence type="ECO:0000256" key="2">
    <source>
        <dbReference type="ARBA" id="ARBA00009810"/>
    </source>
</evidence>
<dbReference type="InterPro" id="IPR041700">
    <property type="entry name" value="OMP_b-brl_3"/>
</dbReference>
<evidence type="ECO:0000256" key="4">
    <source>
        <dbReference type="ARBA" id="ARBA00022452"/>
    </source>
</evidence>
<dbReference type="OrthoDB" id="8727862at2"/>
<evidence type="ECO:0000256" key="3">
    <source>
        <dbReference type="ARBA" id="ARBA00022448"/>
    </source>
</evidence>
<feature type="chain" id="PRO_5014951467" evidence="13">
    <location>
        <begin position="39"/>
        <end position="928"/>
    </location>
</feature>
<dbReference type="Pfam" id="PF14905">
    <property type="entry name" value="OMP_b-brl_3"/>
    <property type="match status" value="1"/>
</dbReference>
<evidence type="ECO:0000259" key="15">
    <source>
        <dbReference type="Pfam" id="PF14905"/>
    </source>
</evidence>
<evidence type="ECO:0000256" key="5">
    <source>
        <dbReference type="ARBA" id="ARBA00022692"/>
    </source>
</evidence>
<name>A0A2N8KT09_9BURK</name>
<evidence type="ECO:0000313" key="16">
    <source>
        <dbReference type="EMBL" id="PND36595.1"/>
    </source>
</evidence>
<dbReference type="NCBIfam" id="TIGR01782">
    <property type="entry name" value="TonB-Xanth-Caul"/>
    <property type="match status" value="1"/>
</dbReference>
<dbReference type="InterPro" id="IPR012910">
    <property type="entry name" value="Plug_dom"/>
</dbReference>
<dbReference type="EMBL" id="POSP01000004">
    <property type="protein sequence ID" value="PND36595.1"/>
    <property type="molecule type" value="Genomic_DNA"/>
</dbReference>
<dbReference type="InterPro" id="IPR036942">
    <property type="entry name" value="Beta-barrel_TonB_sf"/>
</dbReference>
<evidence type="ECO:0000256" key="10">
    <source>
        <dbReference type="ARBA" id="ARBA00023237"/>
    </source>
</evidence>
<protein>
    <submittedName>
        <fullName evidence="16">TonB-dependent receptor</fullName>
    </submittedName>
</protein>
<dbReference type="GO" id="GO:0009279">
    <property type="term" value="C:cell outer membrane"/>
    <property type="evidence" value="ECO:0007669"/>
    <property type="project" value="UniProtKB-SubCell"/>
</dbReference>
<dbReference type="InterPro" id="IPR039426">
    <property type="entry name" value="TonB-dep_rcpt-like"/>
</dbReference>
<evidence type="ECO:0000256" key="7">
    <source>
        <dbReference type="ARBA" id="ARBA00023077"/>
    </source>
</evidence>
<feature type="short sequence motif" description="TonB C-terminal box" evidence="12">
    <location>
        <begin position="911"/>
        <end position="928"/>
    </location>
</feature>
<comment type="similarity">
    <text evidence="2 11">Belongs to the TonB-dependent receptor family.</text>
</comment>
<dbReference type="PROSITE" id="PS01156">
    <property type="entry name" value="TONB_DEPENDENT_REC_2"/>
    <property type="match status" value="1"/>
</dbReference>
<evidence type="ECO:0000256" key="13">
    <source>
        <dbReference type="SAM" id="SignalP"/>
    </source>
</evidence>
<keyword evidence="6 13" id="KW-0732">Signal</keyword>
<evidence type="ECO:0000256" key="1">
    <source>
        <dbReference type="ARBA" id="ARBA00004571"/>
    </source>
</evidence>